<dbReference type="AlphaFoldDB" id="A0A9P4YZP6"/>
<dbReference type="Pfam" id="PF00561">
    <property type="entry name" value="Abhydrolase_1"/>
    <property type="match status" value="1"/>
</dbReference>
<reference evidence="3" key="1">
    <citation type="submission" date="2020-03" db="EMBL/GenBank/DDBJ databases">
        <title>Site-based positive gene gene selection in Geosmithia morbida across the United States reveals a broad range of putative effectors and factors for local host and environmental adapation.</title>
        <authorList>
            <person name="Onufrak A."/>
            <person name="Murdoch R.W."/>
            <person name="Gazis R."/>
            <person name="Huff M."/>
            <person name="Staton M."/>
            <person name="Klingeman W."/>
            <person name="Hadziabdic D."/>
        </authorList>
    </citation>
    <scope>NUCLEOTIDE SEQUENCE</scope>
    <source>
        <strain evidence="3">1262</strain>
    </source>
</reference>
<evidence type="ECO:0000256" key="1">
    <source>
        <dbReference type="ARBA" id="ARBA00006886"/>
    </source>
</evidence>
<dbReference type="OrthoDB" id="9972683at2759"/>
<evidence type="ECO:0000259" key="2">
    <source>
        <dbReference type="Pfam" id="PF00561"/>
    </source>
</evidence>
<dbReference type="GeneID" id="55971628"/>
<name>A0A9P4YZP6_9HYPO</name>
<proteinExistence type="inferred from homology"/>
<evidence type="ECO:0000313" key="4">
    <source>
        <dbReference type="Proteomes" id="UP000749293"/>
    </source>
</evidence>
<dbReference type="InterPro" id="IPR000073">
    <property type="entry name" value="AB_hydrolase_1"/>
</dbReference>
<dbReference type="RefSeq" id="XP_035323386.1">
    <property type="nucleotide sequence ID" value="XM_035467374.1"/>
</dbReference>
<accession>A0A9P4YZP6</accession>
<dbReference type="PANTHER" id="PTHR32268:SF15">
    <property type="entry name" value="HOMOSERINE ACETYLTRANSFERASE FAMILY PROTEIN (AFU_ORTHOLOGUE AFUA_1G15350)"/>
    <property type="match status" value="1"/>
</dbReference>
<dbReference type="GO" id="GO:0016747">
    <property type="term" value="F:acyltransferase activity, transferring groups other than amino-acyl groups"/>
    <property type="evidence" value="ECO:0007669"/>
    <property type="project" value="InterPro"/>
</dbReference>
<dbReference type="PANTHER" id="PTHR32268">
    <property type="entry name" value="HOMOSERINE O-ACETYLTRANSFERASE"/>
    <property type="match status" value="1"/>
</dbReference>
<organism evidence="3 4">
    <name type="scientific">Geosmithia morbida</name>
    <dbReference type="NCBI Taxonomy" id="1094350"/>
    <lineage>
        <taxon>Eukaryota</taxon>
        <taxon>Fungi</taxon>
        <taxon>Dikarya</taxon>
        <taxon>Ascomycota</taxon>
        <taxon>Pezizomycotina</taxon>
        <taxon>Sordariomycetes</taxon>
        <taxon>Hypocreomycetidae</taxon>
        <taxon>Hypocreales</taxon>
        <taxon>Bionectriaceae</taxon>
        <taxon>Geosmithia</taxon>
    </lineage>
</organism>
<comment type="similarity">
    <text evidence="1">Belongs to the AB hydrolase superfamily. MetX family.</text>
</comment>
<evidence type="ECO:0000313" key="3">
    <source>
        <dbReference type="EMBL" id="KAF4124734.1"/>
    </source>
</evidence>
<gene>
    <name evidence="3" type="ORF">GMORB2_5400</name>
</gene>
<comment type="caution">
    <text evidence="3">The sequence shown here is derived from an EMBL/GenBank/DDBJ whole genome shotgun (WGS) entry which is preliminary data.</text>
</comment>
<dbReference type="SUPFAM" id="SSF53474">
    <property type="entry name" value="alpha/beta-Hydrolases"/>
    <property type="match status" value="1"/>
</dbReference>
<dbReference type="InterPro" id="IPR029058">
    <property type="entry name" value="AB_hydrolase_fold"/>
</dbReference>
<dbReference type="EMBL" id="JAANYQ010000004">
    <property type="protein sequence ID" value="KAF4124734.1"/>
    <property type="molecule type" value="Genomic_DNA"/>
</dbReference>
<dbReference type="InterPro" id="IPR008220">
    <property type="entry name" value="HAT_MetX-like"/>
</dbReference>
<sequence>MDDTIKYHELRDFSFGDGTTLPTVRLAYLDLNPGASKNALVTTCFRGRLRGTSAFNTGALRNYHVVVVALFGNGESSSPSNTPGFPSSIDYRDCVRAERQLLSHLGIDSLDVVMGFSMGGQTAYYWSIMYPEQVKNAVIICSAARTSRHNYQFLEGPKAALTNAVDYVNRDLAPASPSPSRAVHAFGKAYSAWLTSAEWFDQEGYKTLGFNTLSDWDHVTCLAGYKGWHPDDLLAKLHMWQRGDITPVDPAGDGSLETSLSHIKARVLLLPSRTDQYFRWEASEKESKSIPNVMFKVIPSIWGHLAGLGINPTDSEFIDGAISEFLSAS</sequence>
<dbReference type="Proteomes" id="UP000749293">
    <property type="component" value="Unassembled WGS sequence"/>
</dbReference>
<dbReference type="Gene3D" id="3.40.50.1820">
    <property type="entry name" value="alpha/beta hydrolase"/>
    <property type="match status" value="1"/>
</dbReference>
<protein>
    <submittedName>
        <fullName evidence="3">Homoserine O-acetyltransferase/O-succinyltransferase</fullName>
    </submittedName>
</protein>
<feature type="domain" description="AB hydrolase-1" evidence="2">
    <location>
        <begin position="62"/>
        <end position="300"/>
    </location>
</feature>
<keyword evidence="4" id="KW-1185">Reference proteome</keyword>